<proteinExistence type="predicted"/>
<comment type="caution">
    <text evidence="2">The sequence shown here is derived from an EMBL/GenBank/DDBJ whole genome shotgun (WGS) entry which is preliminary data.</text>
</comment>
<dbReference type="InterPro" id="IPR010730">
    <property type="entry name" value="HET"/>
</dbReference>
<dbReference type="RefSeq" id="XP_060278131.1">
    <property type="nucleotide sequence ID" value="XM_060425716.1"/>
</dbReference>
<evidence type="ECO:0000259" key="1">
    <source>
        <dbReference type="Pfam" id="PF06985"/>
    </source>
</evidence>
<evidence type="ECO:0000313" key="2">
    <source>
        <dbReference type="EMBL" id="KAK1761918.1"/>
    </source>
</evidence>
<sequence length="664" mass="74891">MALCGLCSNIAFHLIPPYPDVFKQIGSISLGPGLYFFEPHIWGYARPDIFGLPHHHDLNSLAGSAQACALCSLIYEQVQELLGRIRHGQRRPDNGPAYPDAEPRRYSLQITRRDDQEGFQISTYLRHIYARLNLWRKGTDPLAGIFKGRLIEEDPSLPKSQDLAFEWVNNCNNHHNCAPPPPGSPFPTRLLDVGESSSSPIKLWETGGARGYYMTLSYVWGKTKQLTTTTKNYATHQQGIPPDVFPKTMQDAFIVTRRMGIRHIWIDALCIVQNDVQDWEREAAQMESVYANSYLTISAAGSTDNSDGCFIRRPVPNHATFDYAAGILARGKLTIFPQPLDTGIDFEEVVSMRGEPISNRGWCFQERVVSRRTLFYARHQMHFECKTEFLSESGAGMRGRFLDIDDPTNAVSRVRAGSMRELWDLLVQDYSLRALTKGTDRLPAMSGLAARFERALGDRYLAGLWESTLFGDLLWTGTNDAPWPPAEHRAPSWSWAAVNGSQRAFERYRHTDGVQFTRIARIISCSVRVSGSNPYGEVDEGRVVIQAPVLRIRPVRDIATDPDGLRERAGLFGFVIGADEHLHWGSVHYMIGLDTLQTLELHVVVMGRDNFVSQYPCLIVVPHRRPSGQPTGDYRRIGFLRLSDAEFGSNYWSEGREPNTIMLT</sequence>
<dbReference type="AlphaFoldDB" id="A0AAJ0BP67"/>
<gene>
    <name evidence="2" type="ORF">QBC33DRAFT_502169</name>
</gene>
<evidence type="ECO:0000313" key="3">
    <source>
        <dbReference type="Proteomes" id="UP001244011"/>
    </source>
</evidence>
<keyword evidence="3" id="KW-1185">Reference proteome</keyword>
<dbReference type="Proteomes" id="UP001244011">
    <property type="component" value="Unassembled WGS sequence"/>
</dbReference>
<dbReference type="PANTHER" id="PTHR33112">
    <property type="entry name" value="DOMAIN PROTEIN, PUTATIVE-RELATED"/>
    <property type="match status" value="1"/>
</dbReference>
<accession>A0AAJ0BP67</accession>
<name>A0AAJ0BP67_9PEZI</name>
<dbReference type="GeneID" id="85308903"/>
<dbReference type="PANTHER" id="PTHR33112:SF8">
    <property type="entry name" value="HETEROKARYON INCOMPATIBILITY DOMAIN-CONTAINING PROTEIN"/>
    <property type="match status" value="1"/>
</dbReference>
<protein>
    <submittedName>
        <fullName evidence="2">Heterokaryon incompatibility protein-domain-containing protein</fullName>
    </submittedName>
</protein>
<reference evidence="2" key="1">
    <citation type="submission" date="2023-06" db="EMBL/GenBank/DDBJ databases">
        <title>Genome-scale phylogeny and comparative genomics of the fungal order Sordariales.</title>
        <authorList>
            <consortium name="Lawrence Berkeley National Laboratory"/>
            <person name="Hensen N."/>
            <person name="Bonometti L."/>
            <person name="Westerberg I."/>
            <person name="Brannstrom I.O."/>
            <person name="Guillou S."/>
            <person name="Cros-Aarteil S."/>
            <person name="Calhoun S."/>
            <person name="Haridas S."/>
            <person name="Kuo A."/>
            <person name="Mondo S."/>
            <person name="Pangilinan J."/>
            <person name="Riley R."/>
            <person name="Labutti K."/>
            <person name="Andreopoulos B."/>
            <person name="Lipzen A."/>
            <person name="Chen C."/>
            <person name="Yanf M."/>
            <person name="Daum C."/>
            <person name="Ng V."/>
            <person name="Clum A."/>
            <person name="Steindorff A."/>
            <person name="Ohm R."/>
            <person name="Martin F."/>
            <person name="Silar P."/>
            <person name="Natvig D."/>
            <person name="Lalanne C."/>
            <person name="Gautier V."/>
            <person name="Ament-Velasquez S.L."/>
            <person name="Kruys A."/>
            <person name="Hutchinson M.I."/>
            <person name="Powell A.J."/>
            <person name="Barry K."/>
            <person name="Miller A.N."/>
            <person name="Grigoriev I.V."/>
            <person name="Debuchy R."/>
            <person name="Gladieux P."/>
            <person name="Thoren M.H."/>
            <person name="Johannesson H."/>
        </authorList>
    </citation>
    <scope>NUCLEOTIDE SEQUENCE</scope>
    <source>
        <strain evidence="2">8032-3</strain>
    </source>
</reference>
<organism evidence="2 3">
    <name type="scientific">Phialemonium atrogriseum</name>
    <dbReference type="NCBI Taxonomy" id="1093897"/>
    <lineage>
        <taxon>Eukaryota</taxon>
        <taxon>Fungi</taxon>
        <taxon>Dikarya</taxon>
        <taxon>Ascomycota</taxon>
        <taxon>Pezizomycotina</taxon>
        <taxon>Sordariomycetes</taxon>
        <taxon>Sordariomycetidae</taxon>
        <taxon>Cephalothecales</taxon>
        <taxon>Cephalothecaceae</taxon>
        <taxon>Phialemonium</taxon>
    </lineage>
</organism>
<dbReference type="EMBL" id="MU839047">
    <property type="protein sequence ID" value="KAK1761918.1"/>
    <property type="molecule type" value="Genomic_DNA"/>
</dbReference>
<dbReference type="Pfam" id="PF06985">
    <property type="entry name" value="HET"/>
    <property type="match status" value="1"/>
</dbReference>
<feature type="domain" description="Heterokaryon incompatibility" evidence="1">
    <location>
        <begin position="213"/>
        <end position="366"/>
    </location>
</feature>